<keyword evidence="2" id="KW-1185">Reference proteome</keyword>
<name>A0A318V945_9GAMM</name>
<accession>A0A318V945</accession>
<organism evidence="1 2">
    <name type="scientific">Marinomonas alcarazii</name>
    <dbReference type="NCBI Taxonomy" id="491949"/>
    <lineage>
        <taxon>Bacteria</taxon>
        <taxon>Pseudomonadati</taxon>
        <taxon>Pseudomonadota</taxon>
        <taxon>Gammaproteobacteria</taxon>
        <taxon>Oceanospirillales</taxon>
        <taxon>Oceanospirillaceae</taxon>
        <taxon>Marinomonas</taxon>
    </lineage>
</organism>
<gene>
    <name evidence="1" type="ORF">DFP75_101652</name>
</gene>
<protein>
    <submittedName>
        <fullName evidence="1">Uncharacterized protein</fullName>
    </submittedName>
</protein>
<evidence type="ECO:0000313" key="2">
    <source>
        <dbReference type="Proteomes" id="UP000247551"/>
    </source>
</evidence>
<dbReference type="EMBL" id="QKLW01000001">
    <property type="protein sequence ID" value="PYF84613.1"/>
    <property type="molecule type" value="Genomic_DNA"/>
</dbReference>
<sequence>MYGENKIKKLIKSLVNHSSPLPQRFAHLFSGMGVHVAFVQSIPALLVLLAAAGEFTYIVAGELDDNVIAEVLAPTLYGAFNLSGSDEKWFVRQIALRLSCPTSDIV</sequence>
<dbReference type="AlphaFoldDB" id="A0A318V945"/>
<dbReference type="Proteomes" id="UP000247551">
    <property type="component" value="Unassembled WGS sequence"/>
</dbReference>
<reference evidence="1 2" key="1">
    <citation type="submission" date="2018-06" db="EMBL/GenBank/DDBJ databases">
        <title>Genomic Encyclopedia of Type Strains, Phase III (KMG-III): the genomes of soil and plant-associated and newly described type strains.</title>
        <authorList>
            <person name="Whitman W."/>
        </authorList>
    </citation>
    <scope>NUCLEOTIDE SEQUENCE [LARGE SCALE GENOMIC DNA]</scope>
    <source>
        <strain evidence="1 2">CECT 7730</strain>
    </source>
</reference>
<evidence type="ECO:0000313" key="1">
    <source>
        <dbReference type="EMBL" id="PYF84613.1"/>
    </source>
</evidence>
<proteinExistence type="predicted"/>
<comment type="caution">
    <text evidence="1">The sequence shown here is derived from an EMBL/GenBank/DDBJ whole genome shotgun (WGS) entry which is preliminary data.</text>
</comment>